<dbReference type="Proteomes" id="UP000252086">
    <property type="component" value="Unassembled WGS sequence"/>
</dbReference>
<proteinExistence type="predicted"/>
<gene>
    <name evidence="1" type="ORF">DFP76_10912</name>
</gene>
<accession>A0A366CUI3</accession>
<dbReference type="OrthoDB" id="6629495at2"/>
<dbReference type="InterPro" id="IPR018680">
    <property type="entry name" value="DUF2164"/>
</dbReference>
<organism evidence="1 2">
    <name type="scientific">Marinomonas aquiplantarum</name>
    <dbReference type="NCBI Taxonomy" id="491951"/>
    <lineage>
        <taxon>Bacteria</taxon>
        <taxon>Pseudomonadati</taxon>
        <taxon>Pseudomonadota</taxon>
        <taxon>Gammaproteobacteria</taxon>
        <taxon>Oceanospirillales</taxon>
        <taxon>Oceanospirillaceae</taxon>
        <taxon>Marinomonas</taxon>
    </lineage>
</organism>
<reference evidence="1 2" key="1">
    <citation type="submission" date="2018-06" db="EMBL/GenBank/DDBJ databases">
        <title>Genomic Encyclopedia of Type Strains, Phase III (KMG-III): the genomes of soil and plant-associated and newly described type strains.</title>
        <authorList>
            <person name="Whitman W."/>
        </authorList>
    </citation>
    <scope>NUCLEOTIDE SEQUENCE [LARGE SCALE GENOMIC DNA]</scope>
    <source>
        <strain evidence="1 2">CECT 7732</strain>
    </source>
</reference>
<evidence type="ECO:0000313" key="1">
    <source>
        <dbReference type="EMBL" id="RBO79970.1"/>
    </source>
</evidence>
<comment type="caution">
    <text evidence="1">The sequence shown here is derived from an EMBL/GenBank/DDBJ whole genome shotgun (WGS) entry which is preliminary data.</text>
</comment>
<dbReference type="Pfam" id="PF09932">
    <property type="entry name" value="DUF2164"/>
    <property type="match status" value="1"/>
</dbReference>
<dbReference type="EMBL" id="QNRF01000009">
    <property type="protein sequence ID" value="RBO79970.1"/>
    <property type="molecule type" value="Genomic_DNA"/>
</dbReference>
<dbReference type="AlphaFoldDB" id="A0A366CUI3"/>
<keyword evidence="2" id="KW-1185">Reference proteome</keyword>
<dbReference type="RefSeq" id="WP_113875378.1">
    <property type="nucleotide sequence ID" value="NZ_QNRF01000009.1"/>
</dbReference>
<protein>
    <submittedName>
        <fullName evidence="1">Uncharacterized protein (DUF2164 family)</fullName>
    </submittedName>
</protein>
<name>A0A366CUI3_9GAMM</name>
<sequence length="78" mass="9012">MEFTQQETDVIVSKIKKYFTDEMDSDIGGFEAEFLLTFFSKEIGPYFYNKGLADASQLLLEKTEEIGYLIQELEKPVT</sequence>
<evidence type="ECO:0000313" key="2">
    <source>
        <dbReference type="Proteomes" id="UP000252086"/>
    </source>
</evidence>